<dbReference type="GO" id="GO:0015891">
    <property type="term" value="P:siderophore transport"/>
    <property type="evidence" value="ECO:0007669"/>
    <property type="project" value="InterPro"/>
</dbReference>
<evidence type="ECO:0000256" key="9">
    <source>
        <dbReference type="ARBA" id="ARBA00023136"/>
    </source>
</evidence>
<evidence type="ECO:0000256" key="5">
    <source>
        <dbReference type="ARBA" id="ARBA00022519"/>
    </source>
</evidence>
<evidence type="ECO:0000256" key="6">
    <source>
        <dbReference type="ARBA" id="ARBA00022692"/>
    </source>
</evidence>
<dbReference type="Pfam" id="PF03544">
    <property type="entry name" value="TonB_C"/>
    <property type="match status" value="1"/>
</dbReference>
<reference evidence="12 13" key="1">
    <citation type="submission" date="2019-05" db="EMBL/GenBank/DDBJ databases">
        <title>Hymenobacter edaphi sp. nov., isolated from abandoned arsenic-contaminated farmland soil.</title>
        <authorList>
            <person name="Nie L."/>
        </authorList>
    </citation>
    <scope>NUCLEOTIDE SEQUENCE [LARGE SCALE GENOMIC DNA]</scope>
    <source>
        <strain evidence="12 13">1-3-3-8</strain>
    </source>
</reference>
<keyword evidence="5" id="KW-0997">Cell inner membrane</keyword>
<dbReference type="PANTHER" id="PTHR33446">
    <property type="entry name" value="PROTEIN TONB-RELATED"/>
    <property type="match status" value="1"/>
</dbReference>
<evidence type="ECO:0000313" key="12">
    <source>
        <dbReference type="EMBL" id="TLM93947.1"/>
    </source>
</evidence>
<comment type="similarity">
    <text evidence="2">Belongs to the TonB family.</text>
</comment>
<name>A0A5R8WT15_9BACT</name>
<protein>
    <submittedName>
        <fullName evidence="12">Energy transducer TonB</fullName>
    </submittedName>
</protein>
<comment type="subcellular location">
    <subcellularLocation>
        <location evidence="1">Cell inner membrane</location>
        <topology evidence="1">Single-pass membrane protein</topology>
        <orientation evidence="1">Periplasmic side</orientation>
    </subcellularLocation>
</comment>
<dbReference type="GO" id="GO:0098797">
    <property type="term" value="C:plasma membrane protein complex"/>
    <property type="evidence" value="ECO:0007669"/>
    <property type="project" value="TreeGrafter"/>
</dbReference>
<keyword evidence="7" id="KW-0653">Protein transport</keyword>
<dbReference type="InterPro" id="IPR037682">
    <property type="entry name" value="TonB_C"/>
</dbReference>
<evidence type="ECO:0000259" key="11">
    <source>
        <dbReference type="PROSITE" id="PS52015"/>
    </source>
</evidence>
<dbReference type="PANTHER" id="PTHR33446:SF2">
    <property type="entry name" value="PROTEIN TONB"/>
    <property type="match status" value="1"/>
</dbReference>
<feature type="domain" description="TonB C-terminal" evidence="11">
    <location>
        <begin position="179"/>
        <end position="272"/>
    </location>
</feature>
<dbReference type="PROSITE" id="PS52015">
    <property type="entry name" value="TONB_CTD"/>
    <property type="match status" value="1"/>
</dbReference>
<comment type="caution">
    <text evidence="12">The sequence shown here is derived from an EMBL/GenBank/DDBJ whole genome shotgun (WGS) entry which is preliminary data.</text>
</comment>
<proteinExistence type="inferred from homology"/>
<organism evidence="12 13">
    <name type="scientific">Hymenobacter jeollabukensis</name>
    <dbReference type="NCBI Taxonomy" id="2025313"/>
    <lineage>
        <taxon>Bacteria</taxon>
        <taxon>Pseudomonadati</taxon>
        <taxon>Bacteroidota</taxon>
        <taxon>Cytophagia</taxon>
        <taxon>Cytophagales</taxon>
        <taxon>Hymenobacteraceae</taxon>
        <taxon>Hymenobacter</taxon>
    </lineage>
</organism>
<dbReference type="NCBIfam" id="TIGR01352">
    <property type="entry name" value="tonB_Cterm"/>
    <property type="match status" value="1"/>
</dbReference>
<evidence type="ECO:0000256" key="4">
    <source>
        <dbReference type="ARBA" id="ARBA00022475"/>
    </source>
</evidence>
<sequence length="272" mass="30042">MLHELPITNIRLLACHEDWHRMTPTEQGRHCAACNREVVDFTQASAAELVQARIESADGRVCGRFRPNQLTSGRPVRFGLWARAFALAAALVFGQGLTAREAWAQTRKATTTNATTRRPAARPTRRPKPVPLAGVPDMEIQVIGISIDLPEPMLEPEPSPAQEASRIYDYTEQMPQPPGGPEGLREYLGKNLRYSAEARQQQVEGKVFVQFVVRPDGQLSDLKVLKGIGAGCDEEALRVIGQMPAWTPGRQNGQVVAVRYTLPVTFSLPTKK</sequence>
<feature type="compositionally biased region" description="Low complexity" evidence="10">
    <location>
        <begin position="106"/>
        <end position="118"/>
    </location>
</feature>
<dbReference type="InterPro" id="IPR051045">
    <property type="entry name" value="TonB-dependent_transducer"/>
</dbReference>
<keyword evidence="3" id="KW-0813">Transport</keyword>
<feature type="compositionally biased region" description="Basic residues" evidence="10">
    <location>
        <begin position="119"/>
        <end position="128"/>
    </location>
</feature>
<evidence type="ECO:0000313" key="13">
    <source>
        <dbReference type="Proteomes" id="UP000305517"/>
    </source>
</evidence>
<dbReference type="Proteomes" id="UP000305517">
    <property type="component" value="Unassembled WGS sequence"/>
</dbReference>
<dbReference type="AlphaFoldDB" id="A0A5R8WT15"/>
<dbReference type="OrthoDB" id="1039448at2"/>
<feature type="region of interest" description="Disordered" evidence="10">
    <location>
        <begin position="106"/>
        <end position="133"/>
    </location>
</feature>
<dbReference type="GO" id="GO:0030288">
    <property type="term" value="C:outer membrane-bounded periplasmic space"/>
    <property type="evidence" value="ECO:0007669"/>
    <property type="project" value="InterPro"/>
</dbReference>
<evidence type="ECO:0000256" key="1">
    <source>
        <dbReference type="ARBA" id="ARBA00004383"/>
    </source>
</evidence>
<keyword evidence="4" id="KW-1003">Cell membrane</keyword>
<dbReference type="GO" id="GO:0055085">
    <property type="term" value="P:transmembrane transport"/>
    <property type="evidence" value="ECO:0007669"/>
    <property type="project" value="InterPro"/>
</dbReference>
<keyword evidence="6" id="KW-0812">Transmembrane</keyword>
<evidence type="ECO:0000256" key="8">
    <source>
        <dbReference type="ARBA" id="ARBA00022989"/>
    </source>
</evidence>
<evidence type="ECO:0000256" key="3">
    <source>
        <dbReference type="ARBA" id="ARBA00022448"/>
    </source>
</evidence>
<evidence type="ECO:0000256" key="10">
    <source>
        <dbReference type="SAM" id="MobiDB-lite"/>
    </source>
</evidence>
<keyword evidence="9" id="KW-0472">Membrane</keyword>
<accession>A0A5R8WT15</accession>
<dbReference type="GO" id="GO:0015031">
    <property type="term" value="P:protein transport"/>
    <property type="evidence" value="ECO:0007669"/>
    <property type="project" value="UniProtKB-KW"/>
</dbReference>
<dbReference type="SUPFAM" id="SSF74653">
    <property type="entry name" value="TolA/TonB C-terminal domain"/>
    <property type="match status" value="1"/>
</dbReference>
<evidence type="ECO:0000256" key="2">
    <source>
        <dbReference type="ARBA" id="ARBA00006555"/>
    </source>
</evidence>
<evidence type="ECO:0000256" key="7">
    <source>
        <dbReference type="ARBA" id="ARBA00022927"/>
    </source>
</evidence>
<dbReference type="GO" id="GO:0031992">
    <property type="term" value="F:energy transducer activity"/>
    <property type="evidence" value="ECO:0007669"/>
    <property type="project" value="InterPro"/>
</dbReference>
<dbReference type="InterPro" id="IPR006260">
    <property type="entry name" value="TonB/TolA_C"/>
</dbReference>
<dbReference type="InterPro" id="IPR003538">
    <property type="entry name" value="TonB"/>
</dbReference>
<dbReference type="PRINTS" id="PR01374">
    <property type="entry name" value="TONBPROTEIN"/>
</dbReference>
<keyword evidence="13" id="KW-1185">Reference proteome</keyword>
<keyword evidence="8" id="KW-1133">Transmembrane helix</keyword>
<dbReference type="RefSeq" id="WP_138076420.1">
    <property type="nucleotide sequence ID" value="NZ_VAJM01000003.1"/>
</dbReference>
<dbReference type="EMBL" id="VAJM01000003">
    <property type="protein sequence ID" value="TLM93947.1"/>
    <property type="molecule type" value="Genomic_DNA"/>
</dbReference>
<gene>
    <name evidence="12" type="ORF">FDY95_07905</name>
</gene>
<dbReference type="Gene3D" id="3.30.1150.10">
    <property type="match status" value="1"/>
</dbReference>